<keyword evidence="2" id="KW-0812">Transmembrane</keyword>
<feature type="compositionally biased region" description="Basic and acidic residues" evidence="1">
    <location>
        <begin position="428"/>
        <end position="437"/>
    </location>
</feature>
<dbReference type="VEuPathDB" id="FungiDB:TEQG_04520"/>
<keyword evidence="2" id="KW-0472">Membrane</keyword>
<dbReference type="OrthoDB" id="5401332at2759"/>
<protein>
    <recommendedName>
        <fullName evidence="5">Fibroin-3</fullName>
    </recommendedName>
</protein>
<accession>F2PUE3</accession>
<dbReference type="PANTHER" id="PTHR40018">
    <property type="entry name" value="[PSI+] INDUCTION PROTEIN 2"/>
    <property type="match status" value="1"/>
</dbReference>
<dbReference type="InterPro" id="IPR037504">
    <property type="entry name" value="PSI_induc_2"/>
</dbReference>
<feature type="compositionally biased region" description="Polar residues" evidence="1">
    <location>
        <begin position="402"/>
        <end position="416"/>
    </location>
</feature>
<feature type="compositionally biased region" description="Polar residues" evidence="1">
    <location>
        <begin position="300"/>
        <end position="309"/>
    </location>
</feature>
<feature type="compositionally biased region" description="Polar residues" evidence="1">
    <location>
        <begin position="369"/>
        <end position="380"/>
    </location>
</feature>
<evidence type="ECO:0000256" key="2">
    <source>
        <dbReference type="SAM" id="Phobius"/>
    </source>
</evidence>
<organism evidence="3 4">
    <name type="scientific">Trichophyton equinum (strain ATCC MYA-4606 / CBS 127.97)</name>
    <name type="common">Horse ringworm fungus</name>
    <dbReference type="NCBI Taxonomy" id="559882"/>
    <lineage>
        <taxon>Eukaryota</taxon>
        <taxon>Fungi</taxon>
        <taxon>Dikarya</taxon>
        <taxon>Ascomycota</taxon>
        <taxon>Pezizomycotina</taxon>
        <taxon>Eurotiomycetes</taxon>
        <taxon>Eurotiomycetidae</taxon>
        <taxon>Onygenales</taxon>
        <taxon>Arthrodermataceae</taxon>
        <taxon>Trichophyton</taxon>
    </lineage>
</organism>
<feature type="compositionally biased region" description="Polar residues" evidence="1">
    <location>
        <begin position="281"/>
        <end position="293"/>
    </location>
</feature>
<dbReference type="GO" id="GO:0005935">
    <property type="term" value="C:cellular bud neck"/>
    <property type="evidence" value="ECO:0007669"/>
    <property type="project" value="TreeGrafter"/>
</dbReference>
<keyword evidence="2" id="KW-1133">Transmembrane helix</keyword>
<evidence type="ECO:0000256" key="1">
    <source>
        <dbReference type="SAM" id="MobiDB-lite"/>
    </source>
</evidence>
<dbReference type="eggNOG" id="ENOG502SAKR">
    <property type="taxonomic scope" value="Eukaryota"/>
</dbReference>
<gene>
    <name evidence="3" type="ORF">TEQG_04520</name>
</gene>
<feature type="compositionally biased region" description="Polar residues" evidence="1">
    <location>
        <begin position="327"/>
        <end position="339"/>
    </location>
</feature>
<dbReference type="GO" id="GO:0005886">
    <property type="term" value="C:plasma membrane"/>
    <property type="evidence" value="ECO:0007669"/>
    <property type="project" value="TreeGrafter"/>
</dbReference>
<evidence type="ECO:0008006" key="5">
    <source>
        <dbReference type="Google" id="ProtNLM"/>
    </source>
</evidence>
<evidence type="ECO:0000313" key="4">
    <source>
        <dbReference type="Proteomes" id="UP000009169"/>
    </source>
</evidence>
<evidence type="ECO:0000313" key="3">
    <source>
        <dbReference type="EMBL" id="EGE05511.1"/>
    </source>
</evidence>
<dbReference type="PANTHER" id="PTHR40018:SF1">
    <property type="entry name" value="[PSI+] INDUCTION PROTEIN 2"/>
    <property type="match status" value="1"/>
</dbReference>
<feature type="region of interest" description="Disordered" evidence="1">
    <location>
        <begin position="262"/>
        <end position="437"/>
    </location>
</feature>
<sequence length="437" mass="47340">MDPLEFTPWHQLAPRGITGDVKDTFSSWDKCMAKSYCKWPAIVGIIVGGLILLSVVWCLVGCICCGYTCCKGCCECCSCCCPSSSSSRKPPPAPAYDSRSKFADDYSGYQRPAPPVYHTQAASSAPSYAQFDTLGSRPAPTVPTMTARINEDALPNMPTWQEATTRRVEDTSHHNEEMEMSHLNPVTGHSVVDDPGAAHGSAYYQHAQPVSPIYPSDHHHHHHHHHTRHSQSMNMNMNMNMNMGGGCRGLDQGHTSSSLPPTAIGIAHSPGCGPPPLSNIYHDSQQDQQTSGQIYAPPRYNTQSPSTIGIATPAPPGAGDAYGYTHPNGSSRSFTQSPVQHIRGTPSPRPQLSPVNTYSPEHTGLPYPTSRSYSPAQQQRTYTPYSPSTSTPPPLWNGQGSGADQPQEAEQSTSQPPRAPSLLMAGRKPVENSWRDV</sequence>
<reference evidence="4" key="1">
    <citation type="journal article" date="2012" name="MBio">
        <title>Comparative genome analysis of Trichophyton rubrum and related dermatophytes reveals candidate genes involved in infection.</title>
        <authorList>
            <person name="Martinez D.A."/>
            <person name="Oliver B.G."/>
            <person name="Graeser Y."/>
            <person name="Goldberg J.M."/>
            <person name="Li W."/>
            <person name="Martinez-Rossi N.M."/>
            <person name="Monod M."/>
            <person name="Shelest E."/>
            <person name="Barton R.C."/>
            <person name="Birch E."/>
            <person name="Brakhage A.A."/>
            <person name="Chen Z."/>
            <person name="Gurr S.J."/>
            <person name="Heiman D."/>
            <person name="Heitman J."/>
            <person name="Kosti I."/>
            <person name="Rossi A."/>
            <person name="Saif S."/>
            <person name="Samalova M."/>
            <person name="Saunders C.W."/>
            <person name="Shea T."/>
            <person name="Summerbell R.C."/>
            <person name="Xu J."/>
            <person name="Young S."/>
            <person name="Zeng Q."/>
            <person name="Birren B.W."/>
            <person name="Cuomo C.A."/>
            <person name="White T.C."/>
        </authorList>
    </citation>
    <scope>NUCLEOTIDE SEQUENCE [LARGE SCALE GENOMIC DNA]</scope>
    <source>
        <strain evidence="4">ATCC MYA-4606 / CBS 127.97</strain>
    </source>
</reference>
<keyword evidence="4" id="KW-1185">Reference proteome</keyword>
<dbReference type="HOGENOM" id="CLU_049361_0_1_1"/>
<dbReference type="AlphaFoldDB" id="F2PUE3"/>
<feature type="transmembrane region" description="Helical" evidence="2">
    <location>
        <begin position="39"/>
        <end position="60"/>
    </location>
</feature>
<dbReference type="Proteomes" id="UP000009169">
    <property type="component" value="Unassembled WGS sequence"/>
</dbReference>
<name>F2PUE3_TRIEC</name>
<dbReference type="EMBL" id="DS995740">
    <property type="protein sequence ID" value="EGE05511.1"/>
    <property type="molecule type" value="Genomic_DNA"/>
</dbReference>
<proteinExistence type="predicted"/>